<evidence type="ECO:0008006" key="4">
    <source>
        <dbReference type="Google" id="ProtNLM"/>
    </source>
</evidence>
<dbReference type="AlphaFoldDB" id="A0A9R1W9H8"/>
<comment type="caution">
    <text evidence="2">The sequence shown here is derived from an EMBL/GenBank/DDBJ whole genome shotgun (WGS) entry which is preliminary data.</text>
</comment>
<keyword evidence="3" id="KW-1185">Reference proteome</keyword>
<keyword evidence="1" id="KW-1133">Transmembrane helix</keyword>
<evidence type="ECO:0000256" key="1">
    <source>
        <dbReference type="SAM" id="Phobius"/>
    </source>
</evidence>
<name>A0A9R1W9H8_LACSA</name>
<gene>
    <name evidence="2" type="ORF">LSAT_V11C200079260</name>
</gene>
<dbReference type="PANTHER" id="PTHR10165:SF203">
    <property type="entry name" value="LIPID PHOSPHATE PHOSPHATASE 3, CHLOROPLASTIC-RELATED"/>
    <property type="match status" value="1"/>
</dbReference>
<proteinExistence type="predicted"/>
<dbReference type="GO" id="GO:0006644">
    <property type="term" value="P:phospholipid metabolic process"/>
    <property type="evidence" value="ECO:0000318"/>
    <property type="project" value="GO_Central"/>
</dbReference>
<dbReference type="GO" id="GO:0016020">
    <property type="term" value="C:membrane"/>
    <property type="evidence" value="ECO:0000318"/>
    <property type="project" value="GO_Central"/>
</dbReference>
<organism evidence="2 3">
    <name type="scientific">Lactuca sativa</name>
    <name type="common">Garden lettuce</name>
    <dbReference type="NCBI Taxonomy" id="4236"/>
    <lineage>
        <taxon>Eukaryota</taxon>
        <taxon>Viridiplantae</taxon>
        <taxon>Streptophyta</taxon>
        <taxon>Embryophyta</taxon>
        <taxon>Tracheophyta</taxon>
        <taxon>Spermatophyta</taxon>
        <taxon>Magnoliopsida</taxon>
        <taxon>eudicotyledons</taxon>
        <taxon>Gunneridae</taxon>
        <taxon>Pentapetalae</taxon>
        <taxon>asterids</taxon>
        <taxon>campanulids</taxon>
        <taxon>Asterales</taxon>
        <taxon>Asteraceae</taxon>
        <taxon>Cichorioideae</taxon>
        <taxon>Cichorieae</taxon>
        <taxon>Lactucinae</taxon>
        <taxon>Lactuca</taxon>
    </lineage>
</organism>
<protein>
    <recommendedName>
        <fullName evidence="4">Phosphatidic acid phosphatase type 2/haloperoxidase domain-containing protein</fullName>
    </recommendedName>
</protein>
<feature type="transmembrane region" description="Helical" evidence="1">
    <location>
        <begin position="29"/>
        <end position="46"/>
    </location>
</feature>
<feature type="transmembrane region" description="Helical" evidence="1">
    <location>
        <begin position="77"/>
        <end position="94"/>
    </location>
</feature>
<dbReference type="InterPro" id="IPR043216">
    <property type="entry name" value="PAP-like"/>
</dbReference>
<keyword evidence="1" id="KW-0812">Transmembrane</keyword>
<dbReference type="SUPFAM" id="SSF48317">
    <property type="entry name" value="Acid phosphatase/Vanadium-dependent haloperoxidase"/>
    <property type="match status" value="1"/>
</dbReference>
<keyword evidence="1" id="KW-0472">Membrane</keyword>
<dbReference type="Proteomes" id="UP000235145">
    <property type="component" value="Unassembled WGS sequence"/>
</dbReference>
<accession>A0A9R1W9H8</accession>
<feature type="transmembrane region" description="Helical" evidence="1">
    <location>
        <begin position="185"/>
        <end position="207"/>
    </location>
</feature>
<dbReference type="EMBL" id="NBSK02000002">
    <property type="protein sequence ID" value="KAJ0219678.1"/>
    <property type="molecule type" value="Genomic_DNA"/>
</dbReference>
<sequence>MNTMMNSQPATHTIRSHGLTISRIHMHDWLILALLAAMMGLLDMMADLKYPMKPSTIPFWTVPVSSSSPSSTHKHNSMLYAVLLPIAIFLAFYLRRRDVYDLHHAVLEALKGAIGRPRPDFFWRCFPDGIDVYDQWGDVKCHGDIDVVGQGHKSFPRSFAGLGFLSLYLSGKIRAFDQQGHAAKLCIHALLCIIVGITMAIFCYLQFFAPPYHAKGWGPYAFFRALEESYANANNVGEVEVQQHERNNDLAMGSSDDLESGRC</sequence>
<evidence type="ECO:0000313" key="2">
    <source>
        <dbReference type="EMBL" id="KAJ0219678.1"/>
    </source>
</evidence>
<dbReference type="InterPro" id="IPR036938">
    <property type="entry name" value="PAP2/HPO_sf"/>
</dbReference>
<dbReference type="GO" id="GO:0008195">
    <property type="term" value="F:phosphatidate phosphatase activity"/>
    <property type="evidence" value="ECO:0000318"/>
    <property type="project" value="GO_Central"/>
</dbReference>
<dbReference type="PANTHER" id="PTHR10165">
    <property type="entry name" value="LIPID PHOSPHATE PHOSPHATASE"/>
    <property type="match status" value="1"/>
</dbReference>
<dbReference type="GO" id="GO:0046839">
    <property type="term" value="P:phospholipid dephosphorylation"/>
    <property type="evidence" value="ECO:0000318"/>
    <property type="project" value="GO_Central"/>
</dbReference>
<evidence type="ECO:0000313" key="3">
    <source>
        <dbReference type="Proteomes" id="UP000235145"/>
    </source>
</evidence>
<reference evidence="2 3" key="1">
    <citation type="journal article" date="2017" name="Nat. Commun.">
        <title>Genome assembly with in vitro proximity ligation data and whole-genome triplication in lettuce.</title>
        <authorList>
            <person name="Reyes-Chin-Wo S."/>
            <person name="Wang Z."/>
            <person name="Yang X."/>
            <person name="Kozik A."/>
            <person name="Arikit S."/>
            <person name="Song C."/>
            <person name="Xia L."/>
            <person name="Froenicke L."/>
            <person name="Lavelle D.O."/>
            <person name="Truco M.J."/>
            <person name="Xia R."/>
            <person name="Zhu S."/>
            <person name="Xu C."/>
            <person name="Xu H."/>
            <person name="Xu X."/>
            <person name="Cox K."/>
            <person name="Korf I."/>
            <person name="Meyers B.C."/>
            <person name="Michelmore R.W."/>
        </authorList>
    </citation>
    <scope>NUCLEOTIDE SEQUENCE [LARGE SCALE GENOMIC DNA]</scope>
    <source>
        <strain evidence="3">cv. Salinas</strain>
        <tissue evidence="2">Seedlings</tissue>
    </source>
</reference>